<dbReference type="OrthoDB" id="9798857at2"/>
<proteinExistence type="predicted"/>
<dbReference type="Pfam" id="PF00440">
    <property type="entry name" value="TetR_N"/>
    <property type="match status" value="1"/>
</dbReference>
<evidence type="ECO:0000256" key="1">
    <source>
        <dbReference type="ARBA" id="ARBA00023015"/>
    </source>
</evidence>
<evidence type="ECO:0000256" key="3">
    <source>
        <dbReference type="ARBA" id="ARBA00023163"/>
    </source>
</evidence>
<dbReference type="Gene3D" id="1.10.357.10">
    <property type="entry name" value="Tetracycline Repressor, domain 2"/>
    <property type="match status" value="1"/>
</dbReference>
<feature type="region of interest" description="Disordered" evidence="5">
    <location>
        <begin position="1"/>
        <end position="27"/>
    </location>
</feature>
<evidence type="ECO:0000256" key="5">
    <source>
        <dbReference type="SAM" id="MobiDB-lite"/>
    </source>
</evidence>
<dbReference type="Gene3D" id="1.10.10.60">
    <property type="entry name" value="Homeodomain-like"/>
    <property type="match status" value="1"/>
</dbReference>
<dbReference type="RefSeq" id="WP_141169305.1">
    <property type="nucleotide sequence ID" value="NZ_CP041185.1"/>
</dbReference>
<dbReference type="PANTHER" id="PTHR47506:SF7">
    <property type="entry name" value="TRANSCRIPTIONAL REGULATORY PROTEIN"/>
    <property type="match status" value="1"/>
</dbReference>
<dbReference type="AlphaFoldDB" id="A0A4Y6RBK0"/>
<dbReference type="KEGG" id="jas:FJQ89_05000"/>
<dbReference type="EMBL" id="CP041185">
    <property type="protein sequence ID" value="QDG69844.1"/>
    <property type="molecule type" value="Genomic_DNA"/>
</dbReference>
<evidence type="ECO:0000259" key="6">
    <source>
        <dbReference type="PROSITE" id="PS50977"/>
    </source>
</evidence>
<keyword evidence="3" id="KW-0804">Transcription</keyword>
<name>A0A4Y6RBK0_9BURK</name>
<evidence type="ECO:0000256" key="4">
    <source>
        <dbReference type="PROSITE-ProRule" id="PRU00335"/>
    </source>
</evidence>
<dbReference type="PROSITE" id="PS50977">
    <property type="entry name" value="HTH_TETR_2"/>
    <property type="match status" value="1"/>
</dbReference>
<evidence type="ECO:0000313" key="8">
    <source>
        <dbReference type="Proteomes" id="UP000316665"/>
    </source>
</evidence>
<dbReference type="Pfam" id="PF21993">
    <property type="entry name" value="TetR_C_13_2"/>
    <property type="match status" value="1"/>
</dbReference>
<evidence type="ECO:0000313" key="7">
    <source>
        <dbReference type="EMBL" id="QDG69844.1"/>
    </source>
</evidence>
<dbReference type="InterPro" id="IPR054156">
    <property type="entry name" value="YxaF_TetR_C"/>
</dbReference>
<reference evidence="7 8" key="1">
    <citation type="submission" date="2019-06" db="EMBL/GenBank/DDBJ databases">
        <title>Complete genome sequence of Janthinobacterium sp. SNU WT3 isolated from diseased rainbow trout.</title>
        <authorList>
            <person name="Oh W.T."/>
            <person name="Park S.C."/>
        </authorList>
    </citation>
    <scope>NUCLEOTIDE SEQUENCE [LARGE SCALE GENOMIC DNA]</scope>
    <source>
        <strain evidence="7 8">SNU WT3</strain>
    </source>
</reference>
<keyword evidence="8" id="KW-1185">Reference proteome</keyword>
<dbReference type="SUPFAM" id="SSF48498">
    <property type="entry name" value="Tetracyclin repressor-like, C-terminal domain"/>
    <property type="match status" value="1"/>
</dbReference>
<organism evidence="7 8">
    <name type="scientific">Janthinobacterium tructae</name>
    <dbReference type="NCBI Taxonomy" id="2590869"/>
    <lineage>
        <taxon>Bacteria</taxon>
        <taxon>Pseudomonadati</taxon>
        <taxon>Pseudomonadota</taxon>
        <taxon>Betaproteobacteria</taxon>
        <taxon>Burkholderiales</taxon>
        <taxon>Oxalobacteraceae</taxon>
        <taxon>Janthinobacterium</taxon>
    </lineage>
</organism>
<dbReference type="InterPro" id="IPR009057">
    <property type="entry name" value="Homeodomain-like_sf"/>
</dbReference>
<protein>
    <submittedName>
        <fullName evidence="7">TetR/AcrR family transcriptional regulator</fullName>
    </submittedName>
</protein>
<dbReference type="InterPro" id="IPR001647">
    <property type="entry name" value="HTH_TetR"/>
</dbReference>
<dbReference type="GO" id="GO:0003677">
    <property type="term" value="F:DNA binding"/>
    <property type="evidence" value="ECO:0007669"/>
    <property type="project" value="UniProtKB-UniRule"/>
</dbReference>
<dbReference type="PRINTS" id="PR00455">
    <property type="entry name" value="HTHTETR"/>
</dbReference>
<gene>
    <name evidence="7" type="ORF">FJQ89_05000</name>
</gene>
<sequence length="208" mass="21841">MMTIMQNSSDQLLDKKSPAKTRKEATHERIVEVATRAIRRSGYAGTGVADIMKEAGLTHGGFYAHFASRDALLAEAGDRAGAESVALAARVAAAAPPGQALQAMLAAYLSPAHIAAIEVGCPVSALGSEMPRQAPEVRRAATIHIKEMIDLFARQLPNWGQPEAHAQAMATVCAMIGATILARAVDEPALSDALCAATLAQFQDTNQP</sequence>
<dbReference type="SUPFAM" id="SSF46689">
    <property type="entry name" value="Homeodomain-like"/>
    <property type="match status" value="1"/>
</dbReference>
<dbReference type="Proteomes" id="UP000316665">
    <property type="component" value="Chromosome"/>
</dbReference>
<accession>A0A4Y6RBK0</accession>
<dbReference type="InterPro" id="IPR036271">
    <property type="entry name" value="Tet_transcr_reg_TetR-rel_C_sf"/>
</dbReference>
<feature type="domain" description="HTH tetR-type" evidence="6">
    <location>
        <begin position="24"/>
        <end position="84"/>
    </location>
</feature>
<dbReference type="PANTHER" id="PTHR47506">
    <property type="entry name" value="TRANSCRIPTIONAL REGULATORY PROTEIN"/>
    <property type="match status" value="1"/>
</dbReference>
<feature type="DNA-binding region" description="H-T-H motif" evidence="4">
    <location>
        <begin position="47"/>
        <end position="66"/>
    </location>
</feature>
<keyword evidence="2 4" id="KW-0238">DNA-binding</keyword>
<evidence type="ECO:0000256" key="2">
    <source>
        <dbReference type="ARBA" id="ARBA00023125"/>
    </source>
</evidence>
<keyword evidence="1" id="KW-0805">Transcription regulation</keyword>
<feature type="compositionally biased region" description="Basic and acidic residues" evidence="5">
    <location>
        <begin position="12"/>
        <end position="27"/>
    </location>
</feature>
<feature type="compositionally biased region" description="Polar residues" evidence="5">
    <location>
        <begin position="1"/>
        <end position="11"/>
    </location>
</feature>